<feature type="compositionally biased region" description="Basic and acidic residues" evidence="1">
    <location>
        <begin position="52"/>
        <end position="62"/>
    </location>
</feature>
<feature type="domain" description="DSC E3 ubiquitin ligase complex subunit 3 C-terminal" evidence="2">
    <location>
        <begin position="12"/>
        <end position="40"/>
    </location>
</feature>
<evidence type="ECO:0000259" key="2">
    <source>
        <dbReference type="Pfam" id="PF13373"/>
    </source>
</evidence>
<gene>
    <name evidence="3" type="ORF">EC973_005088</name>
</gene>
<organism evidence="3 4">
    <name type="scientific">Apophysomyces ossiformis</name>
    <dbReference type="NCBI Taxonomy" id="679940"/>
    <lineage>
        <taxon>Eukaryota</taxon>
        <taxon>Fungi</taxon>
        <taxon>Fungi incertae sedis</taxon>
        <taxon>Mucoromycota</taxon>
        <taxon>Mucoromycotina</taxon>
        <taxon>Mucoromycetes</taxon>
        <taxon>Mucorales</taxon>
        <taxon>Mucorineae</taxon>
        <taxon>Mucoraceae</taxon>
        <taxon>Apophysomyces</taxon>
    </lineage>
</organism>
<evidence type="ECO:0000313" key="3">
    <source>
        <dbReference type="EMBL" id="KAF7721226.1"/>
    </source>
</evidence>
<protein>
    <recommendedName>
        <fullName evidence="2">DSC E3 ubiquitin ligase complex subunit 3 C-terminal domain-containing protein</fullName>
    </recommendedName>
</protein>
<sequence>MQDPPQITPMTGFDRLRESGFNEEEIRSIRTQFHRMHGTAYDGGGKYTSTRTGKDRALTVEV</sequence>
<dbReference type="AlphaFoldDB" id="A0A8H7BJI9"/>
<evidence type="ECO:0000256" key="1">
    <source>
        <dbReference type="SAM" id="MobiDB-lite"/>
    </source>
</evidence>
<dbReference type="EMBL" id="JABAYA010000290">
    <property type="protein sequence ID" value="KAF7721226.1"/>
    <property type="molecule type" value="Genomic_DNA"/>
</dbReference>
<comment type="caution">
    <text evidence="3">The sequence shown here is derived from an EMBL/GenBank/DDBJ whole genome shotgun (WGS) entry which is preliminary data.</text>
</comment>
<accession>A0A8H7BJI9</accession>
<feature type="region of interest" description="Disordered" evidence="1">
    <location>
        <begin position="37"/>
        <end position="62"/>
    </location>
</feature>
<dbReference type="Pfam" id="PF13373">
    <property type="entry name" value="Dsc3_C"/>
    <property type="match status" value="1"/>
</dbReference>
<evidence type="ECO:0000313" key="4">
    <source>
        <dbReference type="Proteomes" id="UP000605846"/>
    </source>
</evidence>
<dbReference type="OrthoDB" id="2556122at2759"/>
<name>A0A8H7BJI9_9FUNG</name>
<proteinExistence type="predicted"/>
<dbReference type="Proteomes" id="UP000605846">
    <property type="component" value="Unassembled WGS sequence"/>
</dbReference>
<reference evidence="3" key="1">
    <citation type="submission" date="2020-01" db="EMBL/GenBank/DDBJ databases">
        <title>Genome Sequencing of Three Apophysomyces-Like Fungal Strains Confirms a Novel Fungal Genus in the Mucoromycota with divergent Burkholderia-like Endosymbiotic Bacteria.</title>
        <authorList>
            <person name="Stajich J.E."/>
            <person name="Macias A.M."/>
            <person name="Carter-House D."/>
            <person name="Lovett B."/>
            <person name="Kasson L.R."/>
            <person name="Berry K."/>
            <person name="Grigoriev I."/>
            <person name="Chang Y."/>
            <person name="Spatafora J."/>
            <person name="Kasson M.T."/>
        </authorList>
    </citation>
    <scope>NUCLEOTIDE SEQUENCE</scope>
    <source>
        <strain evidence="3">NRRL A-21654</strain>
    </source>
</reference>
<keyword evidence="4" id="KW-1185">Reference proteome</keyword>
<dbReference type="InterPro" id="IPR025390">
    <property type="entry name" value="Dsc3_C"/>
</dbReference>